<keyword evidence="1" id="KW-0282">Flagellum</keyword>
<sequence length="261" mass="27609">MNDSLYIAATGMHMQQKGVDTISNNLANVNTTGFKKGRVSFEDLVYRDMAGAAAALDSASVPQRLWQGSGVGMSAIVKSFIAGELKKTDSPMDLAIQGEGFIEVVTQDGSPAFTRGGTLTIDKDGYLATTGGHVLKPSIHVGNDARTIVIEADGRVMVRTSDNGQALEAGRLELVRFADTSGLAALGGNMYKATERSGDPISGRPGEDMIGTFVQGSLEASNVNLVEEMVSLIVAQRAYESSVKVLQASDEMLAMSNNLRK</sequence>
<accession>A0ACC7MRC5</accession>
<proteinExistence type="predicted"/>
<comment type="caution">
    <text evidence="1">The sequence shown here is derived from an EMBL/GenBank/DDBJ whole genome shotgun (WGS) entry which is preliminary data.</text>
</comment>
<keyword evidence="2" id="KW-1185">Reference proteome</keyword>
<name>A0ACC7MRC5_9BURK</name>
<evidence type="ECO:0000313" key="2">
    <source>
        <dbReference type="Proteomes" id="UP001168096"/>
    </source>
</evidence>
<gene>
    <name evidence="1" type="primary">flgG</name>
    <name evidence="1" type="ORF">QPK29_032025</name>
</gene>
<reference evidence="1" key="1">
    <citation type="submission" date="2024-11" db="EMBL/GenBank/DDBJ databases">
        <title>Description of Massilia orientalis sp. nov., isolated from rhizosphere soil of Ageratina adenophora.</title>
        <authorList>
            <person name="Wang Y."/>
        </authorList>
    </citation>
    <scope>NUCLEOTIDE SEQUENCE</scope>
    <source>
        <strain evidence="1">YIM B02787</strain>
    </source>
</reference>
<dbReference type="EMBL" id="JASNRB020000044">
    <property type="protein sequence ID" value="MFJ1472366.1"/>
    <property type="molecule type" value="Genomic_DNA"/>
</dbReference>
<dbReference type="Proteomes" id="UP001168096">
    <property type="component" value="Unassembled WGS sequence"/>
</dbReference>
<keyword evidence="1" id="KW-0969">Cilium</keyword>
<protein>
    <submittedName>
        <fullName evidence="1">Flagellar basal-body rod protein FlgG</fullName>
    </submittedName>
</protein>
<organism evidence="1 2">
    <name type="scientific">Massilia orientalis</name>
    <dbReference type="NCBI Taxonomy" id="3050128"/>
    <lineage>
        <taxon>Bacteria</taxon>
        <taxon>Pseudomonadati</taxon>
        <taxon>Pseudomonadota</taxon>
        <taxon>Betaproteobacteria</taxon>
        <taxon>Burkholderiales</taxon>
        <taxon>Oxalobacteraceae</taxon>
        <taxon>Telluria group</taxon>
        <taxon>Massilia</taxon>
    </lineage>
</organism>
<keyword evidence="1" id="KW-0966">Cell projection</keyword>
<evidence type="ECO:0000313" key="1">
    <source>
        <dbReference type="EMBL" id="MFJ1472366.1"/>
    </source>
</evidence>